<sequence length="212" mass="23023">MLTVNMFYSRAVTLERVRDAYSSAADLYIGLYEDGWRGAHPDDLAIIGEHLSGRSGPVLDVGCGPGHYTDYLRSLGADASGLDMVPKFIAHAQANHPDLSFRLGSMDDLGVPDHSVTGILAWYSLIHRPPAELPGVLAEFRRALTPGGALVVGFFDGDEVEPFDHRVVTAYRWPADEMSKQLAAAGFTEAQRAQRDTDRPDRKLAAIAATAN</sequence>
<dbReference type="SUPFAM" id="SSF53335">
    <property type="entry name" value="S-adenosyl-L-methionine-dependent methyltransferases"/>
    <property type="match status" value="1"/>
</dbReference>
<keyword evidence="1 4" id="KW-0489">Methyltransferase</keyword>
<gene>
    <name evidence="4" type="ORF">Ate02nite_54010</name>
</gene>
<accession>A0A919TUC6</accession>
<name>A0A919TUC6_9ACTN</name>
<dbReference type="Proteomes" id="UP000623608">
    <property type="component" value="Unassembled WGS sequence"/>
</dbReference>
<organism evidence="4 5">
    <name type="scientific">Paractinoplanes tereljensis</name>
    <dbReference type="NCBI Taxonomy" id="571912"/>
    <lineage>
        <taxon>Bacteria</taxon>
        <taxon>Bacillati</taxon>
        <taxon>Actinomycetota</taxon>
        <taxon>Actinomycetes</taxon>
        <taxon>Micromonosporales</taxon>
        <taxon>Micromonosporaceae</taxon>
        <taxon>Paractinoplanes</taxon>
    </lineage>
</organism>
<feature type="domain" description="Methyltransferase" evidence="3">
    <location>
        <begin position="58"/>
        <end position="148"/>
    </location>
</feature>
<dbReference type="GO" id="GO:0008168">
    <property type="term" value="F:methyltransferase activity"/>
    <property type="evidence" value="ECO:0007669"/>
    <property type="project" value="UniProtKB-KW"/>
</dbReference>
<dbReference type="InterPro" id="IPR041698">
    <property type="entry name" value="Methyltransf_25"/>
</dbReference>
<dbReference type="CDD" id="cd02440">
    <property type="entry name" value="AdoMet_MTases"/>
    <property type="match status" value="1"/>
</dbReference>
<keyword evidence="2" id="KW-0808">Transferase</keyword>
<reference evidence="4" key="1">
    <citation type="submission" date="2021-01" db="EMBL/GenBank/DDBJ databases">
        <title>Whole genome shotgun sequence of Actinoplanes tereljensis NBRC 105297.</title>
        <authorList>
            <person name="Komaki H."/>
            <person name="Tamura T."/>
        </authorList>
    </citation>
    <scope>NUCLEOTIDE SEQUENCE</scope>
    <source>
        <strain evidence="4">NBRC 105297</strain>
    </source>
</reference>
<comment type="caution">
    <text evidence="4">The sequence shown here is derived from an EMBL/GenBank/DDBJ whole genome shotgun (WGS) entry which is preliminary data.</text>
</comment>
<evidence type="ECO:0000259" key="3">
    <source>
        <dbReference type="Pfam" id="PF13649"/>
    </source>
</evidence>
<dbReference type="Gene3D" id="3.40.50.150">
    <property type="entry name" value="Vaccinia Virus protein VP39"/>
    <property type="match status" value="1"/>
</dbReference>
<dbReference type="GO" id="GO:0032259">
    <property type="term" value="P:methylation"/>
    <property type="evidence" value="ECO:0007669"/>
    <property type="project" value="UniProtKB-KW"/>
</dbReference>
<dbReference type="EMBL" id="BOMY01000034">
    <property type="protein sequence ID" value="GIF22671.1"/>
    <property type="molecule type" value="Genomic_DNA"/>
</dbReference>
<keyword evidence="5" id="KW-1185">Reference proteome</keyword>
<evidence type="ECO:0000256" key="1">
    <source>
        <dbReference type="ARBA" id="ARBA00022603"/>
    </source>
</evidence>
<evidence type="ECO:0000313" key="4">
    <source>
        <dbReference type="EMBL" id="GIF22671.1"/>
    </source>
</evidence>
<protein>
    <submittedName>
        <fullName evidence="4">Methyltransferase</fullName>
    </submittedName>
</protein>
<evidence type="ECO:0000256" key="2">
    <source>
        <dbReference type="ARBA" id="ARBA00022679"/>
    </source>
</evidence>
<dbReference type="InterPro" id="IPR029063">
    <property type="entry name" value="SAM-dependent_MTases_sf"/>
</dbReference>
<proteinExistence type="predicted"/>
<dbReference type="PANTHER" id="PTHR43861:SF1">
    <property type="entry name" value="TRANS-ACONITATE 2-METHYLTRANSFERASE"/>
    <property type="match status" value="1"/>
</dbReference>
<dbReference type="Pfam" id="PF13649">
    <property type="entry name" value="Methyltransf_25"/>
    <property type="match status" value="1"/>
</dbReference>
<dbReference type="PANTHER" id="PTHR43861">
    <property type="entry name" value="TRANS-ACONITATE 2-METHYLTRANSFERASE-RELATED"/>
    <property type="match status" value="1"/>
</dbReference>
<dbReference type="AlphaFoldDB" id="A0A919TUC6"/>
<evidence type="ECO:0000313" key="5">
    <source>
        <dbReference type="Proteomes" id="UP000623608"/>
    </source>
</evidence>